<keyword evidence="5 15" id="KW-0378">Hydrolase</keyword>
<dbReference type="InterPro" id="IPR014017">
    <property type="entry name" value="DNA_helicase_UvrD-like_C"/>
</dbReference>
<evidence type="ECO:0000256" key="5">
    <source>
        <dbReference type="ARBA" id="ARBA00022801"/>
    </source>
</evidence>
<comment type="domain">
    <text evidence="15">The C-terminal domain has nuclease activity and interacts with RecD. It interacts with RecA, facilitating its loading onto ssDNA.</text>
</comment>
<evidence type="ECO:0000313" key="20">
    <source>
        <dbReference type="Proteomes" id="UP000597341"/>
    </source>
</evidence>
<dbReference type="SUPFAM" id="SSF52540">
    <property type="entry name" value="P-loop containing nucleoside triphosphate hydrolases"/>
    <property type="match status" value="1"/>
</dbReference>
<keyword evidence="1 15" id="KW-0540">Nuclease</keyword>
<dbReference type="Gene3D" id="1.10.486.10">
    <property type="entry name" value="PCRA, domain 4"/>
    <property type="match status" value="1"/>
</dbReference>
<keyword evidence="3 15" id="KW-0547">Nucleotide-binding</keyword>
<keyword evidence="9 15" id="KW-0460">Magnesium</keyword>
<feature type="binding site" evidence="15">
    <location>
        <position position="849"/>
    </location>
    <ligand>
        <name>Mg(2+)</name>
        <dbReference type="ChEBI" id="CHEBI:18420"/>
    </ligand>
</feature>
<evidence type="ECO:0000256" key="15">
    <source>
        <dbReference type="HAMAP-Rule" id="MF_01485"/>
    </source>
</evidence>
<keyword evidence="4 15" id="KW-0227">DNA damage</keyword>
<feature type="binding site" evidence="15">
    <location>
        <position position="983"/>
    </location>
    <ligand>
        <name>Mg(2+)</name>
        <dbReference type="ChEBI" id="CHEBI:18420"/>
    </ligand>
</feature>
<dbReference type="InterPro" id="IPR011604">
    <property type="entry name" value="PDDEXK-like_dom_sf"/>
</dbReference>
<evidence type="ECO:0000256" key="9">
    <source>
        <dbReference type="ARBA" id="ARBA00022842"/>
    </source>
</evidence>
<dbReference type="Proteomes" id="UP000597341">
    <property type="component" value="Unassembled WGS sequence"/>
</dbReference>
<sequence length="1117" mass="121307">MDTFDIAADLHPGTTLLEASAGTGKTWTIAALVAKQVASGAVRLDEMLVVTFTRAASQELRERVRRQLDEAVQLLGDPGSRDPANRLHDWLLDAPADELARRLERLTAALVSFDAATIATIHQFCQLVLRSLGVAGDTDAAATLVEDLEELTTEAVDDLYLARFGQDEKPPWTRAAALELARTVVGDPRAVVEPAAAVTDAPDSPAAVRVAFACEVLEEVERRKRRLGILSYDDLLSQLADALEDERAPARLRMQHRWKFVLIDEFQDTDPVQWQVFRRAFSETTTMVLIGDPKQAIYAFRGGDIVTYLQAAETATTVQTLGVNWRSDRPLLDAVHAVLGSARLGDERIVVHPVQAHRTASRLQGAGAPFRLRVVRRAELGKGPRSKPPVALWRDHVIADTAHDIKRLIESRPTFDGRDLRPGDVAVLAARRNELEAVQHALAQVGVPSVVNAGGSVFHTPAAGEWVALLEALEQPHRADRVRAAALTSFFGHTAASLDAGGDELTDRLADRVRLLADVFTQRGVAAVVELAAAEGLTARVLSRVGGERTLTDLRHVGESLLRVSTEERLGLVGLLAWLREQVADDKLEVASERTRRLDSDAEAVQLVTIHGSKGLQYPVVYLPTLWNRYTGRDPAVPLYHDDAGRRCRDVGGPSAFRREAVARHWREDAGESLRLLYVAMTRAQSQVVAWYAAAERNTPDSPLHRVLFGRRPGTAPVPDSQALVDEDRVMSILSAWQSAGGPSVELAALVPPDPTPLQRSTAPLEVRTFTRSVDTAWHRTSYSSLSAASASHAAAALSEPDEMPDEDSAVSAEDLGDAAVAAAPTAAASVPSPMATLPVGATFGSLVHAVLEHADPAAEDFRGELLRHIDEQLVWWPVDLDPAELADALVAVCRSPLGPLAADRTLLSLGMADRLRELDFEVPLAGGDTTAPAADVRLGDLAPLLRRHLPEGDAVRVYADALDADRDLASQSLRGYLTGSIDVVLRLDVGGAQRFLTVDYKTNWLGPLDQPLTAHDYRPEMLDEAMAHSDYPLQALLYTVVLHRFLRWRLPAYDPAKHLGGVLYLYLRGMCGPDTPVVDGMPCGVFSWRPPVALVEALSDLLDGVPAGVDEEVAVR</sequence>
<evidence type="ECO:0000256" key="12">
    <source>
        <dbReference type="ARBA" id="ARBA00023235"/>
    </source>
</evidence>
<comment type="miscellaneous">
    <text evidence="15">In the RecBCD complex, RecB has a slow 3'-5' helicase, an exonuclease activity and loads RecA onto ssDNA, RecD has a fast 5'-3' helicase activity, while RecC stimulates the ATPase and processivity of the RecB helicase and contributes to recognition of the Chi site.</text>
</comment>
<feature type="region of interest" description="Nuclease activity, interacts with RecD and RecA" evidence="15">
    <location>
        <begin position="777"/>
        <end position="1117"/>
    </location>
</feature>
<dbReference type="InterPro" id="IPR000212">
    <property type="entry name" value="DNA_helicase_UvrD/REP"/>
</dbReference>
<keyword evidence="12 15" id="KW-0413">Isomerase</keyword>
<name>A0ABQ3HF01_9ACTN</name>
<dbReference type="HAMAP" id="MF_01485">
    <property type="entry name" value="RecB"/>
    <property type="match status" value="1"/>
</dbReference>
<evidence type="ECO:0000259" key="17">
    <source>
        <dbReference type="PROSITE" id="PS51198"/>
    </source>
</evidence>
<evidence type="ECO:0000256" key="4">
    <source>
        <dbReference type="ARBA" id="ARBA00022763"/>
    </source>
</evidence>
<dbReference type="EC" id="5.6.2.4" evidence="15"/>
<dbReference type="InterPro" id="IPR011335">
    <property type="entry name" value="Restrct_endonuc-II-like"/>
</dbReference>
<keyword evidence="20" id="KW-1185">Reference proteome</keyword>
<keyword evidence="6 15" id="KW-0347">Helicase</keyword>
<comment type="function">
    <text evidence="15">A helicase/nuclease that prepares dsDNA breaks (DSB) for recombinational DNA repair. Binds to DSBs and unwinds DNA via a highly rapid and processive ATP-dependent bidirectional helicase activity. Unwinds dsDNA until it encounters a Chi (crossover hotspot instigator) sequence from the 3' direction. Cuts ssDNA a few nucleotides 3' to the Chi site. The properties and activities of the enzyme are changed at Chi. The Chi-altered holoenzyme produces a long 3'-ssDNA overhang and facilitates RecA-binding to the ssDNA for homologous DNA recombination and repair. Holoenzyme degrades any linearized DNA that is unable to undergo homologous recombination. In the holoenzyme this subunit contributes ATPase, 3'-5' helicase, exonuclease activity and loads RecA onto ssDNA.</text>
</comment>
<dbReference type="PANTHER" id="PTHR11070:SF23">
    <property type="entry name" value="RECBCD ENZYME SUBUNIT RECB"/>
    <property type="match status" value="1"/>
</dbReference>
<evidence type="ECO:0000256" key="3">
    <source>
        <dbReference type="ARBA" id="ARBA00022741"/>
    </source>
</evidence>
<evidence type="ECO:0000256" key="13">
    <source>
        <dbReference type="ARBA" id="ARBA00034617"/>
    </source>
</evidence>
<dbReference type="Pfam" id="PF13361">
    <property type="entry name" value="UvrD_C"/>
    <property type="match status" value="1"/>
</dbReference>
<dbReference type="Gene3D" id="3.90.320.10">
    <property type="match status" value="1"/>
</dbReference>
<keyword evidence="11 15" id="KW-0234">DNA repair</keyword>
<comment type="caution">
    <text evidence="19">The sequence shown here is derived from an EMBL/GenBank/DDBJ whole genome shotgun (WGS) entry which is preliminary data.</text>
</comment>
<protein>
    <recommendedName>
        <fullName evidence="15">RecBCD enzyme subunit RecB</fullName>
        <ecNumber evidence="15">3.1.11.5</ecNumber>
        <ecNumber evidence="15">5.6.2.4</ecNumber>
    </recommendedName>
    <alternativeName>
        <fullName evidence="15">DNA 3'-5' helicase subunit RecB</fullName>
    </alternativeName>
    <alternativeName>
        <fullName evidence="15">Exonuclease V subunit RecB</fullName>
        <shortName evidence="15">ExoV subunit RecB</shortName>
    </alternativeName>
    <alternativeName>
        <fullName evidence="15">Helicase/nuclease RecBCD subunit RecB</fullName>
    </alternativeName>
</protein>
<feature type="domain" description="UvrD-like helicase C-terminal" evidence="18">
    <location>
        <begin position="355"/>
        <end position="615"/>
    </location>
</feature>
<dbReference type="EMBL" id="BNAD01000001">
    <property type="protein sequence ID" value="GHE16102.1"/>
    <property type="molecule type" value="Genomic_DNA"/>
</dbReference>
<dbReference type="EC" id="3.1.11.5" evidence="15"/>
<dbReference type="CDD" id="cd22352">
    <property type="entry name" value="RecB_C-like"/>
    <property type="match status" value="1"/>
</dbReference>
<comment type="catalytic activity">
    <reaction evidence="15">
        <text>Exonucleolytic cleavage (in the presence of ATP) in either 5'- to 3'- or 3'- to 5'-direction to yield 5'-phosphooligonucleotides.</text>
        <dbReference type="EC" id="3.1.11.5"/>
    </reaction>
</comment>
<dbReference type="Gene3D" id="3.40.50.300">
    <property type="entry name" value="P-loop containing nucleotide triphosphate hydrolases"/>
    <property type="match status" value="2"/>
</dbReference>
<proteinExistence type="inferred from homology"/>
<dbReference type="PANTHER" id="PTHR11070">
    <property type="entry name" value="UVRD / RECB / PCRA DNA HELICASE FAMILY MEMBER"/>
    <property type="match status" value="1"/>
</dbReference>
<evidence type="ECO:0000256" key="16">
    <source>
        <dbReference type="PROSITE-ProRule" id="PRU00560"/>
    </source>
</evidence>
<dbReference type="PROSITE" id="PS51198">
    <property type="entry name" value="UVRD_HELICASE_ATP_BIND"/>
    <property type="match status" value="1"/>
</dbReference>
<organism evidence="19 20">
    <name type="scientific">Nocardioides flavus</name>
    <name type="common">ex Wang et al. 2016</name>
    <dbReference type="NCBI Taxonomy" id="2058780"/>
    <lineage>
        <taxon>Bacteria</taxon>
        <taxon>Bacillati</taxon>
        <taxon>Actinomycetota</taxon>
        <taxon>Actinomycetes</taxon>
        <taxon>Propionibacteriales</taxon>
        <taxon>Nocardioidaceae</taxon>
        <taxon>Nocardioides</taxon>
    </lineage>
</organism>
<feature type="domain" description="UvrD-like helicase ATP-binding" evidence="17">
    <location>
        <begin position="1"/>
        <end position="328"/>
    </location>
</feature>
<keyword evidence="7 15" id="KW-0269">Exonuclease</keyword>
<reference evidence="20" key="1">
    <citation type="journal article" date="2019" name="Int. J. Syst. Evol. Microbiol.">
        <title>The Global Catalogue of Microorganisms (GCM) 10K type strain sequencing project: providing services to taxonomists for standard genome sequencing and annotation.</title>
        <authorList>
            <consortium name="The Broad Institute Genomics Platform"/>
            <consortium name="The Broad Institute Genome Sequencing Center for Infectious Disease"/>
            <person name="Wu L."/>
            <person name="Ma J."/>
        </authorList>
    </citation>
    <scope>NUCLEOTIDE SEQUENCE [LARGE SCALE GENOMIC DNA]</scope>
    <source>
        <strain evidence="20">CGMCC 1.12791</strain>
    </source>
</reference>
<comment type="subunit">
    <text evidence="15">Heterotrimer of RecB, RecC and RecD. All subunits contribute to DNA-binding. Interacts with RecA.</text>
</comment>
<keyword evidence="8 15" id="KW-0067">ATP-binding</keyword>
<evidence type="ECO:0000256" key="10">
    <source>
        <dbReference type="ARBA" id="ARBA00023125"/>
    </source>
</evidence>
<feature type="binding site" evidence="15">
    <location>
        <position position="1000"/>
    </location>
    <ligand>
        <name>Mg(2+)</name>
        <dbReference type="ChEBI" id="CHEBI:18420"/>
    </ligand>
</feature>
<dbReference type="PROSITE" id="PS51217">
    <property type="entry name" value="UVRD_HELICASE_CTER"/>
    <property type="match status" value="1"/>
</dbReference>
<evidence type="ECO:0000256" key="8">
    <source>
        <dbReference type="ARBA" id="ARBA00022840"/>
    </source>
</evidence>
<evidence type="ECO:0000256" key="11">
    <source>
        <dbReference type="ARBA" id="ARBA00023204"/>
    </source>
</evidence>
<evidence type="ECO:0000256" key="7">
    <source>
        <dbReference type="ARBA" id="ARBA00022839"/>
    </source>
</evidence>
<keyword evidence="10 15" id="KW-0238">DNA-binding</keyword>
<keyword evidence="2 15" id="KW-0479">Metal-binding</keyword>
<dbReference type="InterPro" id="IPR014016">
    <property type="entry name" value="UvrD-like_ATP-bd"/>
</dbReference>
<gene>
    <name evidence="15 19" type="primary">recB</name>
    <name evidence="19" type="ORF">GCM10011376_07470</name>
</gene>
<evidence type="ECO:0000259" key="18">
    <source>
        <dbReference type="PROSITE" id="PS51217"/>
    </source>
</evidence>
<dbReference type="InterPro" id="IPR004586">
    <property type="entry name" value="RecB"/>
</dbReference>
<evidence type="ECO:0000313" key="19">
    <source>
        <dbReference type="EMBL" id="GHE16102.1"/>
    </source>
</evidence>
<feature type="active site" description="For nuclease activity" evidence="15">
    <location>
        <position position="1000"/>
    </location>
</feature>
<dbReference type="SUPFAM" id="SSF52980">
    <property type="entry name" value="Restriction endonuclease-like"/>
    <property type="match status" value="1"/>
</dbReference>
<dbReference type="RefSeq" id="WP_191277975.1">
    <property type="nucleotide sequence ID" value="NZ_BNAD01000001.1"/>
</dbReference>
<comment type="catalytic activity">
    <reaction evidence="13 15">
        <text>Couples ATP hydrolysis with the unwinding of duplex DNA by translocating in the 3'-5' direction.</text>
        <dbReference type="EC" id="5.6.2.4"/>
    </reaction>
</comment>
<feature type="region of interest" description="DNA-binding and helicase activity, interacts with RecC" evidence="15">
    <location>
        <begin position="1"/>
        <end position="752"/>
    </location>
</feature>
<comment type="cofactor">
    <cofactor evidence="15">
        <name>Mg(2+)</name>
        <dbReference type="ChEBI" id="CHEBI:18420"/>
    </cofactor>
    <text evidence="15">Binds 1 Mg(2+) ion per subunit.</text>
</comment>
<comment type="domain">
    <text evidence="15">The N-terminal DNA-binding domain is a ssDNA-dependent ATPase and has ATP-dependent 3'-5' helicase function. This domain interacts with RecC.</text>
</comment>
<evidence type="ECO:0000256" key="2">
    <source>
        <dbReference type="ARBA" id="ARBA00022723"/>
    </source>
</evidence>
<accession>A0ABQ3HF01</accession>
<dbReference type="InterPro" id="IPR027417">
    <property type="entry name" value="P-loop_NTPase"/>
</dbReference>
<evidence type="ECO:0000256" key="14">
    <source>
        <dbReference type="ARBA" id="ARBA00048988"/>
    </source>
</evidence>
<evidence type="ECO:0000256" key="6">
    <source>
        <dbReference type="ARBA" id="ARBA00022806"/>
    </source>
</evidence>
<evidence type="ECO:0000256" key="1">
    <source>
        <dbReference type="ARBA" id="ARBA00022722"/>
    </source>
</evidence>
<feature type="binding site" evidence="16">
    <location>
        <begin position="19"/>
        <end position="26"/>
    </location>
    <ligand>
        <name>ATP</name>
        <dbReference type="ChEBI" id="CHEBI:30616"/>
    </ligand>
</feature>
<comment type="catalytic activity">
    <reaction evidence="14 15">
        <text>ATP + H2O = ADP + phosphate + H(+)</text>
        <dbReference type="Rhea" id="RHEA:13065"/>
        <dbReference type="ChEBI" id="CHEBI:15377"/>
        <dbReference type="ChEBI" id="CHEBI:15378"/>
        <dbReference type="ChEBI" id="CHEBI:30616"/>
        <dbReference type="ChEBI" id="CHEBI:43474"/>
        <dbReference type="ChEBI" id="CHEBI:456216"/>
        <dbReference type="EC" id="5.6.2.4"/>
    </reaction>
</comment>
<dbReference type="Pfam" id="PF00580">
    <property type="entry name" value="UvrD-helicase"/>
    <property type="match status" value="1"/>
</dbReference>
<comment type="similarity">
    <text evidence="15">Belongs to the helicase family. UvrD subfamily.</text>
</comment>